<dbReference type="Proteomes" id="UP001164929">
    <property type="component" value="Chromosome 1"/>
</dbReference>
<accession>A0AAD6WHP0</accession>
<name>A0AAD6WHP0_9ROSI</name>
<organism evidence="1 2">
    <name type="scientific">Populus alba x Populus x berolinensis</name>
    <dbReference type="NCBI Taxonomy" id="444605"/>
    <lineage>
        <taxon>Eukaryota</taxon>
        <taxon>Viridiplantae</taxon>
        <taxon>Streptophyta</taxon>
        <taxon>Embryophyta</taxon>
        <taxon>Tracheophyta</taxon>
        <taxon>Spermatophyta</taxon>
        <taxon>Magnoliopsida</taxon>
        <taxon>eudicotyledons</taxon>
        <taxon>Gunneridae</taxon>
        <taxon>Pentapetalae</taxon>
        <taxon>rosids</taxon>
        <taxon>fabids</taxon>
        <taxon>Malpighiales</taxon>
        <taxon>Salicaceae</taxon>
        <taxon>Saliceae</taxon>
        <taxon>Populus</taxon>
    </lineage>
</organism>
<sequence>MNTNGDRCWHKFFCGPTSKPLCSPINLPQVKGETKNMELKVEANKVDKWRCFNSKLSRLESSMNQNLTHSTRMFQLL</sequence>
<protein>
    <submittedName>
        <fullName evidence="1">Uncharacterized protein</fullName>
    </submittedName>
</protein>
<gene>
    <name evidence="1" type="ORF">NC653_001310</name>
</gene>
<dbReference type="EMBL" id="JAQIZT010000001">
    <property type="protein sequence ID" value="KAJ7010809.1"/>
    <property type="molecule type" value="Genomic_DNA"/>
</dbReference>
<comment type="caution">
    <text evidence="1">The sequence shown here is derived from an EMBL/GenBank/DDBJ whole genome shotgun (WGS) entry which is preliminary data.</text>
</comment>
<reference evidence="1 2" key="1">
    <citation type="journal article" date="2023" name="Mol. Ecol. Resour.">
        <title>Chromosome-level genome assembly of a triploid poplar Populus alba 'Berolinensis'.</title>
        <authorList>
            <person name="Chen S."/>
            <person name="Yu Y."/>
            <person name="Wang X."/>
            <person name="Wang S."/>
            <person name="Zhang T."/>
            <person name="Zhou Y."/>
            <person name="He R."/>
            <person name="Meng N."/>
            <person name="Wang Y."/>
            <person name="Liu W."/>
            <person name="Liu Z."/>
            <person name="Liu J."/>
            <person name="Guo Q."/>
            <person name="Huang H."/>
            <person name="Sederoff R.R."/>
            <person name="Wang G."/>
            <person name="Qu G."/>
            <person name="Chen S."/>
        </authorList>
    </citation>
    <scope>NUCLEOTIDE SEQUENCE [LARGE SCALE GENOMIC DNA]</scope>
    <source>
        <strain evidence="1">SC-2020</strain>
    </source>
</reference>
<dbReference type="AlphaFoldDB" id="A0AAD6WHP0"/>
<proteinExistence type="predicted"/>
<evidence type="ECO:0000313" key="2">
    <source>
        <dbReference type="Proteomes" id="UP001164929"/>
    </source>
</evidence>
<evidence type="ECO:0000313" key="1">
    <source>
        <dbReference type="EMBL" id="KAJ7010809.1"/>
    </source>
</evidence>
<keyword evidence="2" id="KW-1185">Reference proteome</keyword>